<gene>
    <name evidence="3" type="ORF">ACFOOR_13140</name>
</gene>
<dbReference type="Proteomes" id="UP001595379">
    <property type="component" value="Unassembled WGS sequence"/>
</dbReference>
<dbReference type="InterPro" id="IPR052529">
    <property type="entry name" value="Bact_Transport_Assoc"/>
</dbReference>
<feature type="transmembrane region" description="Helical" evidence="1">
    <location>
        <begin position="205"/>
        <end position="226"/>
    </location>
</feature>
<dbReference type="PANTHER" id="PTHR30590:SF2">
    <property type="entry name" value="INNER MEMBRANE PROTEIN"/>
    <property type="match status" value="1"/>
</dbReference>
<feature type="transmembrane region" description="Helical" evidence="1">
    <location>
        <begin position="279"/>
        <end position="298"/>
    </location>
</feature>
<feature type="transmembrane region" description="Helical" evidence="1">
    <location>
        <begin position="94"/>
        <end position="111"/>
    </location>
</feature>
<feature type="domain" description="DUF418" evidence="2">
    <location>
        <begin position="225"/>
        <end position="388"/>
    </location>
</feature>
<dbReference type="PANTHER" id="PTHR30590">
    <property type="entry name" value="INNER MEMBRANE PROTEIN"/>
    <property type="match status" value="1"/>
</dbReference>
<dbReference type="Pfam" id="PF04235">
    <property type="entry name" value="DUF418"/>
    <property type="match status" value="1"/>
</dbReference>
<protein>
    <submittedName>
        <fullName evidence="3">DUF418 domain-containing protein</fullName>
    </submittedName>
</protein>
<name>A0ABV7A021_9PROT</name>
<keyword evidence="4" id="KW-1185">Reference proteome</keyword>
<feature type="transmembrane region" description="Helical" evidence="1">
    <location>
        <begin position="351"/>
        <end position="372"/>
    </location>
</feature>
<feature type="transmembrane region" description="Helical" evidence="1">
    <location>
        <begin position="60"/>
        <end position="82"/>
    </location>
</feature>
<evidence type="ECO:0000313" key="4">
    <source>
        <dbReference type="Proteomes" id="UP001595379"/>
    </source>
</evidence>
<dbReference type="EMBL" id="JBHRSV010000028">
    <property type="protein sequence ID" value="MFC2927055.1"/>
    <property type="molecule type" value="Genomic_DNA"/>
</dbReference>
<dbReference type="RefSeq" id="WP_343163046.1">
    <property type="nucleotide sequence ID" value="NZ_JBHRSV010000028.1"/>
</dbReference>
<proteinExistence type="predicted"/>
<feature type="transmembrane region" description="Helical" evidence="1">
    <location>
        <begin position="238"/>
        <end position="259"/>
    </location>
</feature>
<organism evidence="3 4">
    <name type="scientific">Hyphobacterium vulgare</name>
    <dbReference type="NCBI Taxonomy" id="1736751"/>
    <lineage>
        <taxon>Bacteria</taxon>
        <taxon>Pseudomonadati</taxon>
        <taxon>Pseudomonadota</taxon>
        <taxon>Alphaproteobacteria</taxon>
        <taxon>Maricaulales</taxon>
        <taxon>Maricaulaceae</taxon>
        <taxon>Hyphobacterium</taxon>
    </lineage>
</organism>
<keyword evidence="1" id="KW-0472">Membrane</keyword>
<dbReference type="InterPro" id="IPR007349">
    <property type="entry name" value="DUF418"/>
</dbReference>
<reference evidence="4" key="1">
    <citation type="journal article" date="2019" name="Int. J. Syst. Evol. Microbiol.">
        <title>The Global Catalogue of Microorganisms (GCM) 10K type strain sequencing project: providing services to taxonomists for standard genome sequencing and annotation.</title>
        <authorList>
            <consortium name="The Broad Institute Genomics Platform"/>
            <consortium name="The Broad Institute Genome Sequencing Center for Infectious Disease"/>
            <person name="Wu L."/>
            <person name="Ma J."/>
        </authorList>
    </citation>
    <scope>NUCLEOTIDE SEQUENCE [LARGE SCALE GENOMIC DNA]</scope>
    <source>
        <strain evidence="4">KCTC 52487</strain>
    </source>
</reference>
<comment type="caution">
    <text evidence="3">The sequence shown here is derived from an EMBL/GenBank/DDBJ whole genome shotgun (WGS) entry which is preliminary data.</text>
</comment>
<feature type="transmembrane region" description="Helical" evidence="1">
    <location>
        <begin position="319"/>
        <end position="339"/>
    </location>
</feature>
<evidence type="ECO:0000259" key="2">
    <source>
        <dbReference type="Pfam" id="PF04235"/>
    </source>
</evidence>
<accession>A0ABV7A021</accession>
<sequence>MAQPKLDRHFSIDAIRGVAVLGIFMMNIQAFAMVFAAYQFPQVHMDFTGANRDVWFYSHVFFNMKFITIFSALFGAGILLMLGEDKQANIGVHYRRMFWLLIIGLVHAWVFWAGDILVPYAVMGMLVVLARRMNPVGLTIMGVIFIALTGGLMALAFALFPMMPPDALESMRPGPERVAELVATYQAGFADRLGENATLTFSAEIAQLTFFAGRLAGVMFVGMALFKWGFFTLRWSFIQYLIAAVVSLGIGLPICWYGATHLLETDFALDQFWVGETLNYVGSLFVAFGYAAVVMLLCKLGAMLRFVLHPFAAVGRMAFTNYLTHTLVATFIFVGPPGLGMIGEVERVGQFQIVAAVWVFQLIFSTLWLSVFRFGPMEWVWRSLTYWKLQPLRKSAGGAPPPIPA</sequence>
<evidence type="ECO:0000313" key="3">
    <source>
        <dbReference type="EMBL" id="MFC2927055.1"/>
    </source>
</evidence>
<evidence type="ECO:0000256" key="1">
    <source>
        <dbReference type="SAM" id="Phobius"/>
    </source>
</evidence>
<keyword evidence="1" id="KW-0812">Transmembrane</keyword>
<feature type="transmembrane region" description="Helical" evidence="1">
    <location>
        <begin position="140"/>
        <end position="163"/>
    </location>
</feature>
<feature type="transmembrane region" description="Helical" evidence="1">
    <location>
        <begin position="20"/>
        <end position="40"/>
    </location>
</feature>
<keyword evidence="1" id="KW-1133">Transmembrane helix</keyword>